<protein>
    <submittedName>
        <fullName evidence="1">Uncharacterized protein</fullName>
    </submittedName>
</protein>
<comment type="caution">
    <text evidence="1">The sequence shown here is derived from an EMBL/GenBank/DDBJ whole genome shotgun (WGS) entry which is preliminary data.</text>
</comment>
<reference evidence="1" key="1">
    <citation type="journal article" date="2021" name="Microorganisms">
        <title>Phylogenomic Reconstruction and Metabolic Potential of the Genus Aminobacter.</title>
        <authorList>
            <person name="Artuso I."/>
            <person name="Turrini P."/>
            <person name="Pirolo M."/>
            <person name="Lugli G.A."/>
            <person name="Ventura M."/>
            <person name="Visca P."/>
        </authorList>
    </citation>
    <scope>NUCLEOTIDE SEQUENCE</scope>
    <source>
        <strain evidence="1">LMG 26462</strain>
    </source>
</reference>
<accession>A0A9X1D596</accession>
<dbReference type="Proteomes" id="UP001138921">
    <property type="component" value="Unassembled WGS sequence"/>
</dbReference>
<keyword evidence="2" id="KW-1185">Reference proteome</keyword>
<organism evidence="1 2">
    <name type="scientific">Aminobacter anthyllidis</name>
    <dbReference type="NCBI Taxonomy" id="1035067"/>
    <lineage>
        <taxon>Bacteria</taxon>
        <taxon>Pseudomonadati</taxon>
        <taxon>Pseudomonadota</taxon>
        <taxon>Alphaproteobacteria</taxon>
        <taxon>Hyphomicrobiales</taxon>
        <taxon>Phyllobacteriaceae</taxon>
        <taxon>Aminobacter</taxon>
    </lineage>
</organism>
<proteinExistence type="predicted"/>
<reference evidence="1" key="2">
    <citation type="submission" date="2021-03" db="EMBL/GenBank/DDBJ databases">
        <authorList>
            <person name="Artuso I."/>
            <person name="Turrini P."/>
            <person name="Pirolo M."/>
            <person name="Lugli G.A."/>
            <person name="Ventura M."/>
            <person name="Visca P."/>
        </authorList>
    </citation>
    <scope>NUCLEOTIDE SEQUENCE</scope>
    <source>
        <strain evidence="1">LMG 26462</strain>
    </source>
</reference>
<evidence type="ECO:0000313" key="2">
    <source>
        <dbReference type="Proteomes" id="UP001138921"/>
    </source>
</evidence>
<dbReference type="AlphaFoldDB" id="A0A9X1D596"/>
<dbReference type="EMBL" id="JAFLWW010000002">
    <property type="protein sequence ID" value="MBT1155746.1"/>
    <property type="molecule type" value="Genomic_DNA"/>
</dbReference>
<dbReference type="RefSeq" id="WP_214388059.1">
    <property type="nucleotide sequence ID" value="NZ_JAFLWW010000002.1"/>
</dbReference>
<sequence>MIAISEGEKALSLALLERVLAGTESHEALLAEVVDFYGSGLTVTIRETGDGQSRFAVNIDGPTLQFKSAVIDLCNGPRIKEAAVHELLHLALGARGFPLIYALSIDDRHAPRFPMIDEAIRKAVNVVQHTVFLEEFLQLGLAADRFLSEEPRQTGYGSEAKKYLGGQLDPERAWEAWTWWGLEFLRHHCARRHSGPKTKLSAESIQKWGDRLLHGFKRRTHEMTRLLDGGEQKTPERYRETMTALFGLMSLPADVSYCRLRPRDGLPPRAECA</sequence>
<name>A0A9X1D596_9HYPH</name>
<evidence type="ECO:0000313" key="1">
    <source>
        <dbReference type="EMBL" id="MBT1155746.1"/>
    </source>
</evidence>
<gene>
    <name evidence="1" type="ORF">J1C56_09090</name>
</gene>